<proteinExistence type="predicted"/>
<dbReference type="OrthoDB" id="2955631at2"/>
<organism evidence="2 3">
    <name type="scientific">Agromyces bracchium</name>
    <dbReference type="NCBI Taxonomy" id="88376"/>
    <lineage>
        <taxon>Bacteria</taxon>
        <taxon>Bacillati</taxon>
        <taxon>Actinomycetota</taxon>
        <taxon>Actinomycetes</taxon>
        <taxon>Micrococcales</taxon>
        <taxon>Microbacteriaceae</taxon>
        <taxon>Agromyces</taxon>
    </lineage>
</organism>
<gene>
    <name evidence="2" type="ORF">GJ743_07220</name>
</gene>
<evidence type="ECO:0000313" key="3">
    <source>
        <dbReference type="Proteomes" id="UP000433071"/>
    </source>
</evidence>
<keyword evidence="1" id="KW-1133">Transmembrane helix</keyword>
<dbReference type="InterPro" id="IPR018723">
    <property type="entry name" value="DUF2254_membrane"/>
</dbReference>
<dbReference type="EMBL" id="WMLB01000018">
    <property type="protein sequence ID" value="MTH68158.1"/>
    <property type="molecule type" value="Genomic_DNA"/>
</dbReference>
<dbReference type="Pfam" id="PF10011">
    <property type="entry name" value="DUF2254"/>
    <property type="match status" value="1"/>
</dbReference>
<comment type="caution">
    <text evidence="2">The sequence shown here is derived from an EMBL/GenBank/DDBJ whole genome shotgun (WGS) entry which is preliminary data.</text>
</comment>
<name>A0A6I3M610_9MICO</name>
<keyword evidence="1" id="KW-0472">Membrane</keyword>
<feature type="transmembrane region" description="Helical" evidence="1">
    <location>
        <begin position="114"/>
        <end position="133"/>
    </location>
</feature>
<evidence type="ECO:0000256" key="1">
    <source>
        <dbReference type="SAM" id="Phobius"/>
    </source>
</evidence>
<sequence>MPTSDGTRRWWATLSESISSRIWPLPVAAIIAAVLAGILLPILDSAVDEHLPAWLGAILFSGGTDAARAVLTTIAGSLITATSLTFSLTVVALQLASNQASPRLLRTFSSDRMVHATLAVFLGTFAYALTVLRTVSDTGESVPRIAVTIAFALTLASVVMLVLFLAHLASRLRVETMLRDVHRETTRTIALVGADDRPTAPAPERPADARPVFARRSGFVTGIDRDALVEAARDHAAVVRELRQIGASVIEGTPVAEWWPEPDAGAGSDAAAEHGTRADRAALEAAVVEAYRVGYERTSPQDIGFGLRQLADIAAKALSPGVNDPTTAVHALSHIAAVLSDLADLPEGPSAYADEDGAARVIPVRHEFAELVEVGVQQVRRYGAADPDVAARLFELVDDVGRHANRPEHRRVLEDQLDRLVASVAAADYDPHERAEFARLADRARGVLAQEDATSV</sequence>
<accession>A0A6I3M610</accession>
<dbReference type="RefSeq" id="WP_155051223.1">
    <property type="nucleotide sequence ID" value="NZ_BAAAIB010000005.1"/>
</dbReference>
<dbReference type="AlphaFoldDB" id="A0A6I3M610"/>
<protein>
    <submittedName>
        <fullName evidence="2">DUF2254 domain-containing protein</fullName>
    </submittedName>
</protein>
<keyword evidence="3" id="KW-1185">Reference proteome</keyword>
<keyword evidence="1" id="KW-0812">Transmembrane</keyword>
<evidence type="ECO:0000313" key="2">
    <source>
        <dbReference type="EMBL" id="MTH68158.1"/>
    </source>
</evidence>
<reference evidence="2 3" key="1">
    <citation type="submission" date="2019-11" db="EMBL/GenBank/DDBJ databases">
        <title>Agromyces kandeliae sp. nov., isolated from mangrove soil.</title>
        <authorList>
            <person name="Wang R."/>
        </authorList>
    </citation>
    <scope>NUCLEOTIDE SEQUENCE [LARGE SCALE GENOMIC DNA]</scope>
    <source>
        <strain evidence="2 3">JCM 11433</strain>
    </source>
</reference>
<feature type="transmembrane region" description="Helical" evidence="1">
    <location>
        <begin position="21"/>
        <end position="43"/>
    </location>
</feature>
<feature type="transmembrane region" description="Helical" evidence="1">
    <location>
        <begin position="145"/>
        <end position="169"/>
    </location>
</feature>
<feature type="transmembrane region" description="Helical" evidence="1">
    <location>
        <begin position="69"/>
        <end position="93"/>
    </location>
</feature>
<dbReference type="Proteomes" id="UP000433071">
    <property type="component" value="Unassembled WGS sequence"/>
</dbReference>